<comment type="function">
    <text evidence="9">Part of the tripartite ATP-independent periplasmic (TRAP) transport system.</text>
</comment>
<comment type="similarity">
    <text evidence="8 9">Belongs to the TRAP transporter small permease family.</text>
</comment>
<dbReference type="InterPro" id="IPR007387">
    <property type="entry name" value="TRAP_DctQ"/>
</dbReference>
<keyword evidence="5 9" id="KW-0812">Transmembrane</keyword>
<dbReference type="InterPro" id="IPR055348">
    <property type="entry name" value="DctQ"/>
</dbReference>
<name>A0A3D0KE46_9GAMM</name>
<evidence type="ECO:0000256" key="8">
    <source>
        <dbReference type="ARBA" id="ARBA00038436"/>
    </source>
</evidence>
<evidence type="ECO:0000313" key="11">
    <source>
        <dbReference type="EMBL" id="HCA01714.1"/>
    </source>
</evidence>
<dbReference type="AlphaFoldDB" id="A0A3D0KE46"/>
<evidence type="ECO:0000256" key="6">
    <source>
        <dbReference type="ARBA" id="ARBA00022989"/>
    </source>
</evidence>
<evidence type="ECO:0000256" key="7">
    <source>
        <dbReference type="ARBA" id="ARBA00023136"/>
    </source>
</evidence>
<evidence type="ECO:0000256" key="3">
    <source>
        <dbReference type="ARBA" id="ARBA00022475"/>
    </source>
</evidence>
<protein>
    <recommendedName>
        <fullName evidence="9">TRAP transporter small permease protein</fullName>
    </recommendedName>
</protein>
<evidence type="ECO:0000256" key="9">
    <source>
        <dbReference type="RuleBase" id="RU369079"/>
    </source>
</evidence>
<comment type="subunit">
    <text evidence="9">The complex comprises the extracytoplasmic solute receptor protein and the two transmembrane proteins.</text>
</comment>
<evidence type="ECO:0000256" key="5">
    <source>
        <dbReference type="ARBA" id="ARBA00022692"/>
    </source>
</evidence>
<comment type="caution">
    <text evidence="11">The sequence shown here is derived from an EMBL/GenBank/DDBJ whole genome shotgun (WGS) entry which is preliminary data.</text>
</comment>
<feature type="domain" description="Tripartite ATP-independent periplasmic transporters DctQ component" evidence="10">
    <location>
        <begin position="30"/>
        <end position="159"/>
    </location>
</feature>
<feature type="transmembrane region" description="Helical" evidence="9">
    <location>
        <begin position="18"/>
        <end position="39"/>
    </location>
</feature>
<keyword evidence="4 9" id="KW-0997">Cell inner membrane</keyword>
<gene>
    <name evidence="11" type="ORF">DEO68_05900</name>
</gene>
<dbReference type="PANTHER" id="PTHR35011:SF2">
    <property type="entry name" value="2,3-DIKETO-L-GULONATE TRAP TRANSPORTER SMALL PERMEASE PROTEIN YIAM"/>
    <property type="match status" value="1"/>
</dbReference>
<dbReference type="GO" id="GO:0005886">
    <property type="term" value="C:plasma membrane"/>
    <property type="evidence" value="ECO:0007669"/>
    <property type="project" value="UniProtKB-SubCell"/>
</dbReference>
<keyword evidence="3" id="KW-1003">Cell membrane</keyword>
<organism evidence="11">
    <name type="scientific">Halomonas campaniensis</name>
    <dbReference type="NCBI Taxonomy" id="213554"/>
    <lineage>
        <taxon>Bacteria</taxon>
        <taxon>Pseudomonadati</taxon>
        <taxon>Pseudomonadota</taxon>
        <taxon>Gammaproteobacteria</taxon>
        <taxon>Oceanospirillales</taxon>
        <taxon>Halomonadaceae</taxon>
        <taxon>Halomonas</taxon>
    </lineage>
</organism>
<accession>A0A3D0KE46</accession>
<evidence type="ECO:0000256" key="1">
    <source>
        <dbReference type="ARBA" id="ARBA00004429"/>
    </source>
</evidence>
<dbReference type="GO" id="GO:0015740">
    <property type="term" value="P:C4-dicarboxylate transport"/>
    <property type="evidence" value="ECO:0007669"/>
    <property type="project" value="TreeGrafter"/>
</dbReference>
<sequence length="166" mass="18106">MNGQEPLLGRSLSRLSEICVGIAMLLLVIITVLVVAQVLARNLFSTGLPWADEASRFAGISMVYLATPYLLFHGQHVAVTMLADALSGVKRTLCLAIAELATLGFCALTLYGFYRFLLRAGRFSSPAMGIPNLWLYMPALISIGLLAVISVYRLGRMMQRRALVCP</sequence>
<keyword evidence="7 9" id="KW-0472">Membrane</keyword>
<dbReference type="GO" id="GO:0022857">
    <property type="term" value="F:transmembrane transporter activity"/>
    <property type="evidence" value="ECO:0007669"/>
    <property type="project" value="UniProtKB-UniRule"/>
</dbReference>
<dbReference type="PANTHER" id="PTHR35011">
    <property type="entry name" value="2,3-DIKETO-L-GULONATE TRAP TRANSPORTER SMALL PERMEASE PROTEIN YIAM"/>
    <property type="match status" value="1"/>
</dbReference>
<reference evidence="11" key="1">
    <citation type="journal article" date="2018" name="Nat. Biotechnol.">
        <title>A standardized bacterial taxonomy based on genome phylogeny substantially revises the tree of life.</title>
        <authorList>
            <person name="Parks D.H."/>
            <person name="Chuvochina M."/>
            <person name="Waite D.W."/>
            <person name="Rinke C."/>
            <person name="Skarshewski A."/>
            <person name="Chaumeil P.A."/>
            <person name="Hugenholtz P."/>
        </authorList>
    </citation>
    <scope>NUCLEOTIDE SEQUENCE [LARGE SCALE GENOMIC DNA]</scope>
    <source>
        <strain evidence="11">UBA11284</strain>
    </source>
</reference>
<feature type="transmembrane region" description="Helical" evidence="9">
    <location>
        <begin position="133"/>
        <end position="152"/>
    </location>
</feature>
<feature type="transmembrane region" description="Helical" evidence="9">
    <location>
        <begin position="54"/>
        <end position="72"/>
    </location>
</feature>
<comment type="subcellular location">
    <subcellularLocation>
        <location evidence="1 9">Cell inner membrane</location>
        <topology evidence="1 9">Multi-pass membrane protein</topology>
    </subcellularLocation>
</comment>
<evidence type="ECO:0000256" key="4">
    <source>
        <dbReference type="ARBA" id="ARBA00022519"/>
    </source>
</evidence>
<proteinExistence type="inferred from homology"/>
<keyword evidence="6 9" id="KW-1133">Transmembrane helix</keyword>
<keyword evidence="2 9" id="KW-0813">Transport</keyword>
<feature type="transmembrane region" description="Helical" evidence="9">
    <location>
        <begin position="93"/>
        <end position="113"/>
    </location>
</feature>
<evidence type="ECO:0000259" key="10">
    <source>
        <dbReference type="Pfam" id="PF04290"/>
    </source>
</evidence>
<evidence type="ECO:0000256" key="2">
    <source>
        <dbReference type="ARBA" id="ARBA00022448"/>
    </source>
</evidence>
<dbReference type="Pfam" id="PF04290">
    <property type="entry name" value="DctQ"/>
    <property type="match status" value="1"/>
</dbReference>
<dbReference type="EMBL" id="DOTR01000032">
    <property type="protein sequence ID" value="HCA01714.1"/>
    <property type="molecule type" value="Genomic_DNA"/>
</dbReference>